<dbReference type="Pfam" id="PF05443">
    <property type="entry name" value="ROS_MUCR"/>
    <property type="match status" value="1"/>
</dbReference>
<organism evidence="3 4">
    <name type="scientific">Nitratidesulfovibrio oxamicus</name>
    <dbReference type="NCBI Taxonomy" id="32016"/>
    <lineage>
        <taxon>Bacteria</taxon>
        <taxon>Pseudomonadati</taxon>
        <taxon>Thermodesulfobacteriota</taxon>
        <taxon>Desulfovibrionia</taxon>
        <taxon>Desulfovibrionales</taxon>
        <taxon>Desulfovibrionaceae</taxon>
        <taxon>Nitratidesulfovibrio</taxon>
    </lineage>
</organism>
<comment type="caution">
    <text evidence="3">The sequence shown here is derived from an EMBL/GenBank/DDBJ whole genome shotgun (WGS) entry which is preliminary data.</text>
</comment>
<protein>
    <recommendedName>
        <fullName evidence="5">Transcriptional regulator</fullName>
    </recommendedName>
</protein>
<gene>
    <name evidence="3" type="ORF">FVW20_05025</name>
</gene>
<keyword evidence="4" id="KW-1185">Reference proteome</keyword>
<evidence type="ECO:0000313" key="3">
    <source>
        <dbReference type="EMBL" id="MBG3876405.1"/>
    </source>
</evidence>
<dbReference type="InterPro" id="IPR041920">
    <property type="entry name" value="ROS/MUCR_sf"/>
</dbReference>
<comment type="similarity">
    <text evidence="1">Belongs to the ros/MucR family.</text>
</comment>
<accession>A0ABS0J1U6</accession>
<dbReference type="Gene3D" id="1.10.10.1550">
    <property type="entry name" value="ROS/MUCR transcriptional regulator protein"/>
    <property type="match status" value="1"/>
</dbReference>
<dbReference type="EMBL" id="VRYY01000111">
    <property type="protein sequence ID" value="MBG3876405.1"/>
    <property type="molecule type" value="Genomic_DNA"/>
</dbReference>
<evidence type="ECO:0000256" key="2">
    <source>
        <dbReference type="SAM" id="MobiDB-lite"/>
    </source>
</evidence>
<feature type="compositionally biased region" description="Low complexity" evidence="2">
    <location>
        <begin position="79"/>
        <end position="103"/>
    </location>
</feature>
<proteinExistence type="inferred from homology"/>
<feature type="compositionally biased region" description="Basic residues" evidence="2">
    <location>
        <begin position="104"/>
        <end position="113"/>
    </location>
</feature>
<evidence type="ECO:0000256" key="1">
    <source>
        <dbReference type="ARBA" id="ARBA00007031"/>
    </source>
</evidence>
<sequence>MAKADAAKSIRETTVICLECGKVCKIITAKHLALHGLDADAYREKWGLKKGAPLACKALVRARRKKMKEMQLWERRRATAGAKPKAAEAAPATGKAAKAAPAKPKAKGRPKKA</sequence>
<dbReference type="Proteomes" id="UP001194469">
    <property type="component" value="Unassembled WGS sequence"/>
</dbReference>
<feature type="region of interest" description="Disordered" evidence="2">
    <location>
        <begin position="75"/>
        <end position="113"/>
    </location>
</feature>
<name>A0ABS0J1U6_9BACT</name>
<dbReference type="InterPro" id="IPR008807">
    <property type="entry name" value="ROS_MUCR"/>
</dbReference>
<evidence type="ECO:0008006" key="5">
    <source>
        <dbReference type="Google" id="ProtNLM"/>
    </source>
</evidence>
<reference evidence="3 4" key="1">
    <citation type="submission" date="2019-08" db="EMBL/GenBank/DDBJ databases">
        <authorList>
            <person name="Luo N."/>
        </authorList>
    </citation>
    <scope>NUCLEOTIDE SEQUENCE [LARGE SCALE GENOMIC DNA]</scope>
    <source>
        <strain evidence="3 4">NCIMB 9442</strain>
    </source>
</reference>
<evidence type="ECO:0000313" key="4">
    <source>
        <dbReference type="Proteomes" id="UP001194469"/>
    </source>
</evidence>